<dbReference type="PANTHER" id="PTHR28066:SF1">
    <property type="entry name" value="SMALL RIBOSOMAL SUBUNIT PROTEIN MS37"/>
    <property type="match status" value="1"/>
</dbReference>
<dbReference type="OMA" id="CMELQAK"/>
<evidence type="ECO:0008006" key="3">
    <source>
        <dbReference type="Google" id="ProtNLM"/>
    </source>
</evidence>
<dbReference type="Gramene" id="GBG87358">
    <property type="protein sequence ID" value="GBG87358"/>
    <property type="gene ID" value="CBR_g45418"/>
</dbReference>
<proteinExistence type="predicted"/>
<dbReference type="AlphaFoldDB" id="A0A388LYG4"/>
<name>A0A388LYG4_CHABU</name>
<dbReference type="GO" id="GO:0003735">
    <property type="term" value="F:structural constituent of ribosome"/>
    <property type="evidence" value="ECO:0007669"/>
    <property type="project" value="InterPro"/>
</dbReference>
<keyword evidence="2" id="KW-1185">Reference proteome</keyword>
<dbReference type="InterPro" id="IPR017264">
    <property type="entry name" value="Ribosomal_mS37_fun"/>
</dbReference>
<reference evidence="1 2" key="1">
    <citation type="journal article" date="2018" name="Cell">
        <title>The Chara Genome: Secondary Complexity and Implications for Plant Terrestrialization.</title>
        <authorList>
            <person name="Nishiyama T."/>
            <person name="Sakayama H."/>
            <person name="Vries J.D."/>
            <person name="Buschmann H."/>
            <person name="Saint-Marcoux D."/>
            <person name="Ullrich K.K."/>
            <person name="Haas F.B."/>
            <person name="Vanderstraeten L."/>
            <person name="Becker D."/>
            <person name="Lang D."/>
            <person name="Vosolsobe S."/>
            <person name="Rombauts S."/>
            <person name="Wilhelmsson P.K.I."/>
            <person name="Janitza P."/>
            <person name="Kern R."/>
            <person name="Heyl A."/>
            <person name="Rumpler F."/>
            <person name="Villalobos L.I.A.C."/>
            <person name="Clay J.M."/>
            <person name="Skokan R."/>
            <person name="Toyoda A."/>
            <person name="Suzuki Y."/>
            <person name="Kagoshima H."/>
            <person name="Schijlen E."/>
            <person name="Tajeshwar N."/>
            <person name="Catarino B."/>
            <person name="Hetherington A.J."/>
            <person name="Saltykova A."/>
            <person name="Bonnot C."/>
            <person name="Breuninger H."/>
            <person name="Symeonidi A."/>
            <person name="Radhakrishnan G.V."/>
            <person name="Van Nieuwerburgh F."/>
            <person name="Deforce D."/>
            <person name="Chang C."/>
            <person name="Karol K.G."/>
            <person name="Hedrich R."/>
            <person name="Ulvskov P."/>
            <person name="Glockner G."/>
            <person name="Delwiche C.F."/>
            <person name="Petrasek J."/>
            <person name="Van de Peer Y."/>
            <person name="Friml J."/>
            <person name="Beilby M."/>
            <person name="Dolan L."/>
            <person name="Kohara Y."/>
            <person name="Sugano S."/>
            <person name="Fujiyama A."/>
            <person name="Delaux P.-M."/>
            <person name="Quint M."/>
            <person name="TheiBen G."/>
            <person name="Hagemann M."/>
            <person name="Harholt J."/>
            <person name="Dunand C."/>
            <person name="Zachgo S."/>
            <person name="Langdale J."/>
            <person name="Maumus F."/>
            <person name="Straeten D.V.D."/>
            <person name="Gould S.B."/>
            <person name="Rensing S.A."/>
        </authorList>
    </citation>
    <scope>NUCLEOTIDE SEQUENCE [LARGE SCALE GENOMIC DNA]</scope>
    <source>
        <strain evidence="1 2">S276</strain>
    </source>
</reference>
<accession>A0A388LYG4</accession>
<comment type="caution">
    <text evidence="1">The sequence shown here is derived from an EMBL/GenBank/DDBJ whole genome shotgun (WGS) entry which is preliminary data.</text>
</comment>
<gene>
    <name evidence="1" type="ORF">CBR_g45418</name>
</gene>
<dbReference type="PANTHER" id="PTHR28066">
    <property type="entry name" value="37S RIBOSOMAL PROTEIN MRP10, MITOCHONDRIAL"/>
    <property type="match status" value="1"/>
</dbReference>
<evidence type="ECO:0000313" key="2">
    <source>
        <dbReference type="Proteomes" id="UP000265515"/>
    </source>
</evidence>
<dbReference type="Proteomes" id="UP000265515">
    <property type="component" value="Unassembled WGS sequence"/>
</dbReference>
<dbReference type="GO" id="GO:0005739">
    <property type="term" value="C:mitochondrion"/>
    <property type="evidence" value="ECO:0007669"/>
    <property type="project" value="GOC"/>
</dbReference>
<dbReference type="EMBL" id="BFEA01000609">
    <property type="protein sequence ID" value="GBG87358.1"/>
    <property type="molecule type" value="Genomic_DNA"/>
</dbReference>
<evidence type="ECO:0000313" key="1">
    <source>
        <dbReference type="EMBL" id="GBG87358.1"/>
    </source>
</evidence>
<dbReference type="OrthoDB" id="494426at2759"/>
<organism evidence="1 2">
    <name type="scientific">Chara braunii</name>
    <name type="common">Braun's stonewort</name>
    <dbReference type="NCBI Taxonomy" id="69332"/>
    <lineage>
        <taxon>Eukaryota</taxon>
        <taxon>Viridiplantae</taxon>
        <taxon>Streptophyta</taxon>
        <taxon>Charophyceae</taxon>
        <taxon>Charales</taxon>
        <taxon>Characeae</taxon>
        <taxon>Chara</taxon>
    </lineage>
</organism>
<sequence length="84" mass="10133">MTKKVLEKLLRNPRLMSMQQKKNFPCFMEMMTYMSALKNYNFDDDKCAGARAELELCVETQAKQEKRRDTFNYHLQRIGRMMRT</sequence>
<protein>
    <recommendedName>
        <fullName evidence="3">IMS import disulfide relay-system CHCH-CHCH-like Cx9C domain-containing protein</fullName>
    </recommendedName>
</protein>
<dbReference type="GO" id="GO:0032543">
    <property type="term" value="P:mitochondrial translation"/>
    <property type="evidence" value="ECO:0007669"/>
    <property type="project" value="InterPro"/>
</dbReference>